<evidence type="ECO:0000256" key="2">
    <source>
        <dbReference type="ARBA" id="ARBA00023027"/>
    </source>
</evidence>
<keyword evidence="1" id="KW-1278">Translocase</keyword>
<dbReference type="EMBL" id="LR031601">
    <property type="protein sequence ID" value="VDD24538.1"/>
    <property type="molecule type" value="Genomic_DNA"/>
</dbReference>
<reference evidence="5" key="1">
    <citation type="submission" date="2018-11" db="EMBL/GenBank/DDBJ databases">
        <authorList>
            <consortium name="Genoscope - CEA"/>
            <person name="William W."/>
        </authorList>
    </citation>
    <scope>NUCLEOTIDE SEQUENCE</scope>
</reference>
<evidence type="ECO:0000256" key="1">
    <source>
        <dbReference type="ARBA" id="ARBA00022967"/>
    </source>
</evidence>
<keyword evidence="3" id="KW-0732">Signal</keyword>
<evidence type="ECO:0000256" key="3">
    <source>
        <dbReference type="SAM" id="SignalP"/>
    </source>
</evidence>
<gene>
    <name evidence="5" type="ORF">BRASC58T46458Z</name>
</gene>
<feature type="domain" description="NADH:quinone oxidoreductase/Mrp antiporter transmembrane" evidence="4">
    <location>
        <begin position="3"/>
        <end position="45"/>
    </location>
</feature>
<feature type="chain" id="PRO_5018106875" description="NADH:quinone oxidoreductase/Mrp antiporter transmembrane domain-containing protein" evidence="3">
    <location>
        <begin position="25"/>
        <end position="46"/>
    </location>
</feature>
<accession>A0A3P6DE74</accession>
<dbReference type="GO" id="GO:0009536">
    <property type="term" value="C:plastid"/>
    <property type="evidence" value="ECO:0007669"/>
    <property type="project" value="UniProtKB-ARBA"/>
</dbReference>
<name>A0A3P6DE74_BRACM</name>
<organism evidence="5">
    <name type="scientific">Brassica campestris</name>
    <name type="common">Field mustard</name>
    <dbReference type="NCBI Taxonomy" id="3711"/>
    <lineage>
        <taxon>Eukaryota</taxon>
        <taxon>Viridiplantae</taxon>
        <taxon>Streptophyta</taxon>
        <taxon>Embryophyta</taxon>
        <taxon>Tracheophyta</taxon>
        <taxon>Spermatophyta</taxon>
        <taxon>Magnoliopsida</taxon>
        <taxon>eudicotyledons</taxon>
        <taxon>Gunneridae</taxon>
        <taxon>Pentapetalae</taxon>
        <taxon>rosids</taxon>
        <taxon>malvids</taxon>
        <taxon>Brassicales</taxon>
        <taxon>Brassicaceae</taxon>
        <taxon>Brassiceae</taxon>
        <taxon>Brassica</taxon>
    </lineage>
</organism>
<feature type="signal peptide" evidence="3">
    <location>
        <begin position="1"/>
        <end position="24"/>
    </location>
</feature>
<sequence>MCRLKTAFFLVGTLSLCGPPPCFCFWSKDEILNDSLLFSPIFFFLQ</sequence>
<keyword evidence="2" id="KW-0520">NAD</keyword>
<dbReference type="Pfam" id="PF00361">
    <property type="entry name" value="Proton_antipo_M"/>
    <property type="match status" value="1"/>
</dbReference>
<proteinExistence type="predicted"/>
<dbReference type="InterPro" id="IPR001750">
    <property type="entry name" value="ND/Mrp_TM"/>
</dbReference>
<evidence type="ECO:0000259" key="4">
    <source>
        <dbReference type="Pfam" id="PF00361"/>
    </source>
</evidence>
<dbReference type="AlphaFoldDB" id="A0A3P6DE74"/>
<protein>
    <recommendedName>
        <fullName evidence="4">NADH:quinone oxidoreductase/Mrp antiporter transmembrane domain-containing protein</fullName>
    </recommendedName>
</protein>
<evidence type="ECO:0000313" key="5">
    <source>
        <dbReference type="EMBL" id="VDD24538.1"/>
    </source>
</evidence>